<feature type="domain" description="Ionotropic glutamate receptor C-terminal" evidence="3">
    <location>
        <begin position="36"/>
        <end position="256"/>
    </location>
</feature>
<accession>A0A0R2D0E9</accession>
<keyword evidence="1" id="KW-0732">Signal</keyword>
<dbReference type="PANTHER" id="PTHR35936:SF34">
    <property type="entry name" value="ABC TRANSPORTER EXTRACELLULAR-BINDING PROTEIN YCKB-RELATED"/>
    <property type="match status" value="1"/>
</dbReference>
<evidence type="ECO:0000256" key="1">
    <source>
        <dbReference type="ARBA" id="ARBA00022729"/>
    </source>
</evidence>
<dbReference type="Pfam" id="PF00497">
    <property type="entry name" value="SBP_bac_3"/>
    <property type="match status" value="1"/>
</dbReference>
<evidence type="ECO:0000259" key="3">
    <source>
        <dbReference type="SMART" id="SM00079"/>
    </source>
</evidence>
<dbReference type="Proteomes" id="UP000051256">
    <property type="component" value="Unassembled WGS sequence"/>
</dbReference>
<proteinExistence type="predicted"/>
<dbReference type="GO" id="GO:0016020">
    <property type="term" value="C:membrane"/>
    <property type="evidence" value="ECO:0007669"/>
    <property type="project" value="InterPro"/>
</dbReference>
<dbReference type="PATRIC" id="fig|1423802.4.peg.398"/>
<dbReference type="SMART" id="SM00079">
    <property type="entry name" value="PBPe"/>
    <property type="match status" value="1"/>
</dbReference>
<dbReference type="STRING" id="1423802.FC56_GL000387"/>
<dbReference type="Gene3D" id="3.40.190.10">
    <property type="entry name" value="Periplasmic binding protein-like II"/>
    <property type="match status" value="2"/>
</dbReference>
<organism evidence="4 5">
    <name type="scientific">Lentilactobacillus senioris DSM 24302 = JCM 17472</name>
    <dbReference type="NCBI Taxonomy" id="1423802"/>
    <lineage>
        <taxon>Bacteria</taxon>
        <taxon>Bacillati</taxon>
        <taxon>Bacillota</taxon>
        <taxon>Bacilli</taxon>
        <taxon>Lactobacillales</taxon>
        <taxon>Lactobacillaceae</taxon>
        <taxon>Lentilactobacillus</taxon>
    </lineage>
</organism>
<reference evidence="4 5" key="1">
    <citation type="journal article" date="2015" name="Genome Announc.">
        <title>Expanding the biotechnology potential of lactobacilli through comparative genomics of 213 strains and associated genera.</title>
        <authorList>
            <person name="Sun Z."/>
            <person name="Harris H.M."/>
            <person name="McCann A."/>
            <person name="Guo C."/>
            <person name="Argimon S."/>
            <person name="Zhang W."/>
            <person name="Yang X."/>
            <person name="Jeffery I.B."/>
            <person name="Cooney J.C."/>
            <person name="Kagawa T.F."/>
            <person name="Liu W."/>
            <person name="Song Y."/>
            <person name="Salvetti E."/>
            <person name="Wrobel A."/>
            <person name="Rasinkangas P."/>
            <person name="Parkhill J."/>
            <person name="Rea M.C."/>
            <person name="O'Sullivan O."/>
            <person name="Ritari J."/>
            <person name="Douillard F.P."/>
            <person name="Paul Ross R."/>
            <person name="Yang R."/>
            <person name="Briner A.E."/>
            <person name="Felis G.E."/>
            <person name="de Vos W.M."/>
            <person name="Barrangou R."/>
            <person name="Klaenhammer T.R."/>
            <person name="Caufield P.W."/>
            <person name="Cui Y."/>
            <person name="Zhang H."/>
            <person name="O'Toole P.W."/>
        </authorList>
    </citation>
    <scope>NUCLEOTIDE SEQUENCE [LARGE SCALE GENOMIC DNA]</scope>
    <source>
        <strain evidence="4 5">DSM 24302</strain>
    </source>
</reference>
<evidence type="ECO:0000313" key="5">
    <source>
        <dbReference type="Proteomes" id="UP000051256"/>
    </source>
</evidence>
<dbReference type="CDD" id="cd00996">
    <property type="entry name" value="PBP2_AatB_like"/>
    <property type="match status" value="1"/>
</dbReference>
<comment type="caution">
    <text evidence="4">The sequence shown here is derived from an EMBL/GenBank/DDBJ whole genome shotgun (WGS) entry which is preliminary data.</text>
</comment>
<dbReference type="SMART" id="SM00062">
    <property type="entry name" value="PBPb"/>
    <property type="match status" value="1"/>
</dbReference>
<evidence type="ECO:0000313" key="4">
    <source>
        <dbReference type="EMBL" id="KRM93670.1"/>
    </source>
</evidence>
<dbReference type="InterPro" id="IPR001638">
    <property type="entry name" value="Solute-binding_3/MltF_N"/>
</dbReference>
<evidence type="ECO:0000259" key="2">
    <source>
        <dbReference type="SMART" id="SM00062"/>
    </source>
</evidence>
<dbReference type="EMBL" id="AYZR01000008">
    <property type="protein sequence ID" value="KRM93670.1"/>
    <property type="molecule type" value="Genomic_DNA"/>
</dbReference>
<feature type="domain" description="Solute-binding protein family 3/N-terminal" evidence="2">
    <location>
        <begin position="29"/>
        <end position="257"/>
    </location>
</feature>
<dbReference type="InterPro" id="IPR001320">
    <property type="entry name" value="Iontro_rcpt_C"/>
</dbReference>
<gene>
    <name evidence="4" type="ORF">FC56_GL000387</name>
</gene>
<keyword evidence="5" id="KW-1185">Reference proteome</keyword>
<dbReference type="PANTHER" id="PTHR35936">
    <property type="entry name" value="MEMBRANE-BOUND LYTIC MUREIN TRANSGLYCOSYLASE F"/>
    <property type="match status" value="1"/>
</dbReference>
<protein>
    <submittedName>
        <fullName evidence="4">Amino acid ABC superfamily ATP binding cassette transporter, binding protein</fullName>
    </submittedName>
</protein>
<name>A0A0R2D0E9_9LACO</name>
<dbReference type="AlphaFoldDB" id="A0A0R2D0E9"/>
<dbReference type="SUPFAM" id="SSF53850">
    <property type="entry name" value="Periplasmic binding protein-like II"/>
    <property type="match status" value="1"/>
</dbReference>
<sequence>MSGCTKLNNSNHQADNGQAEWKAIQKRGTVVIGLDDSFVPMGFQQRNGTISGYDVDLAKAVFKQYNLKVDFQSIDWSMNVTELRNGTIDLIWNGFSINDQRKKVLMFSEPYLQNKQVLVTKTNSKINSLKQMNGKVLGLQSGSAGALDFDKYPKLLKNQVKNRDSVQYDSFTNAFLDLNAGRIQGLLIDSVYANYYINHQKDKRSYKIIDTNYPMEYYGVGIKKGNTVLQQKVNRGLNQLAKSGELAKINQKWFGDTATSPLIKANDGNN</sequence>
<dbReference type="GO" id="GO:0015276">
    <property type="term" value="F:ligand-gated monoatomic ion channel activity"/>
    <property type="evidence" value="ECO:0007669"/>
    <property type="project" value="InterPro"/>
</dbReference>